<accession>A0ABQ4TQV0</accession>
<dbReference type="EMBL" id="BPRA01000028">
    <property type="protein sequence ID" value="GJE57734.1"/>
    <property type="molecule type" value="Genomic_DNA"/>
</dbReference>
<evidence type="ECO:0000256" key="1">
    <source>
        <dbReference type="SAM" id="MobiDB-lite"/>
    </source>
</evidence>
<organism evidence="2 3">
    <name type="scientific">Methylobacterium thuringiense</name>
    <dbReference type="NCBI Taxonomy" id="1003091"/>
    <lineage>
        <taxon>Bacteria</taxon>
        <taxon>Pseudomonadati</taxon>
        <taxon>Pseudomonadota</taxon>
        <taxon>Alphaproteobacteria</taxon>
        <taxon>Hyphomicrobiales</taxon>
        <taxon>Methylobacteriaceae</taxon>
        <taxon>Methylobacterium</taxon>
    </lineage>
</organism>
<reference evidence="2" key="2">
    <citation type="submission" date="2021-08" db="EMBL/GenBank/DDBJ databases">
        <authorList>
            <person name="Tani A."/>
            <person name="Ola A."/>
            <person name="Ogura Y."/>
            <person name="Katsura K."/>
            <person name="Hayashi T."/>
        </authorList>
    </citation>
    <scope>NUCLEOTIDE SEQUENCE</scope>
    <source>
        <strain evidence="2">DSM 23674</strain>
    </source>
</reference>
<evidence type="ECO:0000313" key="2">
    <source>
        <dbReference type="EMBL" id="GJE57734.1"/>
    </source>
</evidence>
<feature type="region of interest" description="Disordered" evidence="1">
    <location>
        <begin position="110"/>
        <end position="146"/>
    </location>
</feature>
<evidence type="ECO:0000313" key="3">
    <source>
        <dbReference type="Proteomes" id="UP001055101"/>
    </source>
</evidence>
<name>A0ABQ4TQV0_9HYPH</name>
<dbReference type="RefSeq" id="WP_238232849.1">
    <property type="nucleotide sequence ID" value="NZ_BPRA01000028.1"/>
</dbReference>
<gene>
    <name evidence="2" type="ORF">EKPJFOCH_4252</name>
</gene>
<sequence>MAIQIVPASVTESPPTPQPPALVLFGRNRSGKPCAAWFDGDQAEAATAAAATMKLRVLPVAGDEERALATQLGRGRILSNGKAHVPAARRDLYGRLVAQAGDNAGLNITERPEQRGAPAAVARGESGADETRPPAPAGALEGADRGRAVTAAAGATAAADGPAKPKFGDHNFVGSSIPRERDEIGLGSLVLAHEGVDDGWWEAEVIGMNGRVFSLRWRDYPQQGTILRQPGELALMPPGKV</sequence>
<dbReference type="Proteomes" id="UP001055101">
    <property type="component" value="Unassembled WGS sequence"/>
</dbReference>
<keyword evidence="3" id="KW-1185">Reference proteome</keyword>
<protein>
    <submittedName>
        <fullName evidence="2">Uncharacterized protein</fullName>
    </submittedName>
</protein>
<reference evidence="2" key="1">
    <citation type="journal article" date="2021" name="Front. Microbiol.">
        <title>Comprehensive Comparative Genomics and Phenotyping of Methylobacterium Species.</title>
        <authorList>
            <person name="Alessa O."/>
            <person name="Ogura Y."/>
            <person name="Fujitani Y."/>
            <person name="Takami H."/>
            <person name="Hayashi T."/>
            <person name="Sahin N."/>
            <person name="Tani A."/>
        </authorList>
    </citation>
    <scope>NUCLEOTIDE SEQUENCE</scope>
    <source>
        <strain evidence="2">DSM 23674</strain>
    </source>
</reference>
<proteinExistence type="predicted"/>
<comment type="caution">
    <text evidence="2">The sequence shown here is derived from an EMBL/GenBank/DDBJ whole genome shotgun (WGS) entry which is preliminary data.</text>
</comment>